<dbReference type="Proteomes" id="UP000095286">
    <property type="component" value="Unplaced"/>
</dbReference>
<dbReference type="WBParaSite" id="RSKR_0000324300.1">
    <property type="protein sequence ID" value="RSKR_0000324300.1"/>
    <property type="gene ID" value="RSKR_0000324300"/>
</dbReference>
<proteinExistence type="predicted"/>
<accession>A0AC35TQD6</accession>
<reference evidence="2" key="1">
    <citation type="submission" date="2016-11" db="UniProtKB">
        <authorList>
            <consortium name="WormBaseParasite"/>
        </authorList>
    </citation>
    <scope>IDENTIFICATION</scope>
    <source>
        <strain evidence="2">KR3021</strain>
    </source>
</reference>
<evidence type="ECO:0000313" key="2">
    <source>
        <dbReference type="WBParaSite" id="RSKR_0000324300.1"/>
    </source>
</evidence>
<name>A0AC35TQD6_9BILA</name>
<organism evidence="1 2">
    <name type="scientific">Rhabditophanes sp. KR3021</name>
    <dbReference type="NCBI Taxonomy" id="114890"/>
    <lineage>
        <taxon>Eukaryota</taxon>
        <taxon>Metazoa</taxon>
        <taxon>Ecdysozoa</taxon>
        <taxon>Nematoda</taxon>
        <taxon>Chromadorea</taxon>
        <taxon>Rhabditida</taxon>
        <taxon>Tylenchina</taxon>
        <taxon>Panagrolaimomorpha</taxon>
        <taxon>Strongyloidoidea</taxon>
        <taxon>Alloionematidae</taxon>
        <taxon>Rhabditophanes</taxon>
    </lineage>
</organism>
<sequence>MFDIYVEIILSLAILITGHQDGVYQKRMDLFGKFIAIKNPRLYGVNERWSIPTVMKYDATHCGIPVKGITSWAAKADIYEACLRDDLEKKASRKIGGNELEEVLEKCQRKNSGTNLYDPIEGTFEDKVEQKISGGEDIPISQDPWAVQIWYQEHFICGGTLIGKNYVVSAGHCIFPNCNPAHKLRRDIKYLEVVINMEFKPSVLDREKVIRDDINFYPPTYAKVKTLIAPFSGKKTSNCDGSNDFAVLELDIVLPDGYIHACLPFNRDPLYKSYNTGFYVAGFGQDAAIEFATHNKLTKLKLTQIYDGHFCKDSGINSRYVCVFDEPGKGVCQGDSGSGLMKNIGRDLTFDKSYPHKTYIVGILSRGVECNLYRKAYYESVQYYTSIYEFQELLMLLMDEELPQFKGLLYSFFANEPRR</sequence>
<protein>
    <submittedName>
        <fullName evidence="2">Peptidase S1 domain-containing protein</fullName>
    </submittedName>
</protein>
<evidence type="ECO:0000313" key="1">
    <source>
        <dbReference type="Proteomes" id="UP000095286"/>
    </source>
</evidence>